<dbReference type="InterPro" id="IPR046956">
    <property type="entry name" value="RLP23-like"/>
</dbReference>
<evidence type="ECO:0000256" key="8">
    <source>
        <dbReference type="ARBA" id="ARBA00022989"/>
    </source>
</evidence>
<comment type="subcellular location">
    <subcellularLocation>
        <location evidence="1">Cell membrane</location>
        <topology evidence="1">Single-pass type I membrane protein</topology>
    </subcellularLocation>
</comment>
<keyword evidence="11" id="KW-0325">Glycoprotein</keyword>
<evidence type="ECO:0000313" key="16">
    <source>
        <dbReference type="EMBL" id="KAK7364393.1"/>
    </source>
</evidence>
<feature type="signal peptide" evidence="13">
    <location>
        <begin position="1"/>
        <end position="31"/>
    </location>
</feature>
<evidence type="ECO:0000256" key="11">
    <source>
        <dbReference type="ARBA" id="ARBA00023180"/>
    </source>
</evidence>
<comment type="caution">
    <text evidence="16">The sequence shown here is derived from an EMBL/GenBank/DDBJ whole genome shotgun (WGS) entry which is preliminary data.</text>
</comment>
<keyword evidence="6 13" id="KW-0732">Signal</keyword>
<gene>
    <name evidence="16" type="ORF">VNO80_13010</name>
</gene>
<evidence type="ECO:0000256" key="2">
    <source>
        <dbReference type="ARBA" id="ARBA00009592"/>
    </source>
</evidence>
<feature type="chain" id="PRO_5042977000" description="Leucine-rich repeat-containing N-terminal plant-type domain-containing protein" evidence="13">
    <location>
        <begin position="32"/>
        <end position="1230"/>
    </location>
</feature>
<dbReference type="Pfam" id="PF23598">
    <property type="entry name" value="LRR_14"/>
    <property type="match status" value="1"/>
</dbReference>
<dbReference type="InterPro" id="IPR001611">
    <property type="entry name" value="Leu-rich_rpt"/>
</dbReference>
<dbReference type="PRINTS" id="PR00019">
    <property type="entry name" value="LEURICHRPT"/>
</dbReference>
<protein>
    <recommendedName>
        <fullName evidence="18">Leucine-rich repeat-containing N-terminal plant-type domain-containing protein</fullName>
    </recommendedName>
</protein>
<dbReference type="FunFam" id="3.80.10.10:FF:000383">
    <property type="entry name" value="Leucine-rich repeat receptor protein kinase EMS1"/>
    <property type="match status" value="1"/>
</dbReference>
<dbReference type="PROSITE" id="PS51450">
    <property type="entry name" value="LRR"/>
    <property type="match status" value="1"/>
</dbReference>
<dbReference type="PANTHER" id="PTHR48063:SF98">
    <property type="entry name" value="LRR RECEPTOR-LIKE SERINE_THREONINE-PROTEIN KINASE FLS2"/>
    <property type="match status" value="1"/>
</dbReference>
<dbReference type="PANTHER" id="PTHR48063">
    <property type="entry name" value="LRR RECEPTOR-LIKE KINASE"/>
    <property type="match status" value="1"/>
</dbReference>
<dbReference type="InterPro" id="IPR003591">
    <property type="entry name" value="Leu-rich_rpt_typical-subtyp"/>
</dbReference>
<dbReference type="InterPro" id="IPR013210">
    <property type="entry name" value="LRR_N_plant-typ"/>
</dbReference>
<evidence type="ECO:0000256" key="12">
    <source>
        <dbReference type="SAM" id="Phobius"/>
    </source>
</evidence>
<keyword evidence="3" id="KW-1003">Cell membrane</keyword>
<organism evidence="16 17">
    <name type="scientific">Phaseolus coccineus</name>
    <name type="common">Scarlet runner bean</name>
    <name type="synonym">Phaseolus multiflorus</name>
    <dbReference type="NCBI Taxonomy" id="3886"/>
    <lineage>
        <taxon>Eukaryota</taxon>
        <taxon>Viridiplantae</taxon>
        <taxon>Streptophyta</taxon>
        <taxon>Embryophyta</taxon>
        <taxon>Tracheophyta</taxon>
        <taxon>Spermatophyta</taxon>
        <taxon>Magnoliopsida</taxon>
        <taxon>eudicotyledons</taxon>
        <taxon>Gunneridae</taxon>
        <taxon>Pentapetalae</taxon>
        <taxon>rosids</taxon>
        <taxon>fabids</taxon>
        <taxon>Fabales</taxon>
        <taxon>Fabaceae</taxon>
        <taxon>Papilionoideae</taxon>
        <taxon>50 kb inversion clade</taxon>
        <taxon>NPAAA clade</taxon>
        <taxon>indigoferoid/millettioid clade</taxon>
        <taxon>Phaseoleae</taxon>
        <taxon>Phaseolus</taxon>
    </lineage>
</organism>
<keyword evidence="17" id="KW-1185">Reference proteome</keyword>
<dbReference type="AlphaFoldDB" id="A0AAN9N5L0"/>
<evidence type="ECO:0000256" key="5">
    <source>
        <dbReference type="ARBA" id="ARBA00022692"/>
    </source>
</evidence>
<dbReference type="GO" id="GO:0005886">
    <property type="term" value="C:plasma membrane"/>
    <property type="evidence" value="ECO:0007669"/>
    <property type="project" value="UniProtKB-SubCell"/>
</dbReference>
<evidence type="ECO:0000256" key="4">
    <source>
        <dbReference type="ARBA" id="ARBA00022614"/>
    </source>
</evidence>
<comment type="similarity">
    <text evidence="2">Belongs to the RLP family.</text>
</comment>
<keyword evidence="7" id="KW-0677">Repeat</keyword>
<keyword evidence="10" id="KW-0675">Receptor</keyword>
<dbReference type="SMART" id="SM00369">
    <property type="entry name" value="LRR_TYP"/>
    <property type="match status" value="12"/>
</dbReference>
<sequence length="1230" mass="137972">MITPTTTSMTNPVGFRLMMFMVCVVLLVVNGEHQTTCIPKEREALLQFKAAIVDEHNLLSSWTTPDCCQWEGIRCSNVTAHVLGLHLPEQFRDESFLPGGRPFSRRRYIHESLMELRQLEYLNLSHNSFRDNDISGHQFVSEIFNSLGTFKSVSYVLPPGSHIPEFLGSLTNLKYLDLSSCDFGGKIPSQFGSLSHLKYLNLSWNSLKGSIPRQLGNLSRLRYLDLRHNLLEGNVPSQLGNLSQLQELYLTGNYFEGYIPSQLGNLSQLQKLYLGGDGIKIDDGGQGLSNLISLTHLYFDSVSNLNRSHSWLQVIAKLPKLRELSLVDCSLSNHFIMSSKPSHFNSSTSLSILDLSFNTFTSPMVFQWVSNITSNLVELDLSRNLLEGSTSSDFGMVMNSLRHLHLSYNYFKARDLKSFINICTLHSLNLNANGLTEDLPSILGNLSSGCARHSFQELDLNYNSITGTLPDISVFSSLKTLSLDINHLSGTIPEDVKLPSTLEGLSIKANFLEGGIPKSFGNACALRSLDMSYNSLSEEFPVIIRHLSGCSKNSLQELIFEGNKLKGTLPDLSIFSTLQVLKLSENELNGKIPKGSKLPSMLENFSIRSNRLEGGIAKLFGNARSLLSVDMFNNSFTDELPKVISHLSCARYSLEELDLGMNQINGTLPDFSTFTFLKRLNLSENKLNGEIPKDIQLPPQLEELYMDSNSLKGVLNDYHFANMSNLKELHLSDNSLALTFTKNWVPLFQLLTIELRSCKLGPTFPKWLQTQNKFSNIDISNAAISDIVPEWFWAKLPRQKVMKMNISYNNLRGILPKFPPTYIPTSMSFGSNQFEGSIPLFLRNSGRLDLSKNKLSSSLSFLCENGTLQGLSHLDLSYNWLSGHIPDCWRQLNSLVYLDLSHNNFSGKIPTSMGSLIHLQALLLRNNSLVEGIPFSLRNCRKLVMVDVSGNKLSGSIPDWIGTKRELQILILGRNQFFGSLPSRICCLRNIQLLDLSLNNLSGKIPKCIKNLTSMAQTTSLIYHGDHWYFFKNSIYATNMSYDLNALLTWKGSEQMFMNRGLSFLKSIDLSSNHFSEEIPLEIEKLSGLISLNLSRNNFTGKIPSNIGNLASLDSLDLSRNQLVGSIPLSLTQIYRLGVLDLSHNHLTGKIPTATQLQGFNPSSYEDNFNLCGPPLQKMCIEGRSTQEPNVEVHEDEYSLFNNDFFISMTFGFVLSFWMVFGTILFKSSW</sequence>
<evidence type="ECO:0000256" key="9">
    <source>
        <dbReference type="ARBA" id="ARBA00023136"/>
    </source>
</evidence>
<dbReference type="FunFam" id="3.80.10.10:FF:000111">
    <property type="entry name" value="LRR receptor-like serine/threonine-protein kinase ERECTA"/>
    <property type="match status" value="1"/>
</dbReference>
<dbReference type="FunFam" id="3.80.10.10:FF:000095">
    <property type="entry name" value="LRR receptor-like serine/threonine-protein kinase GSO1"/>
    <property type="match status" value="1"/>
</dbReference>
<evidence type="ECO:0000259" key="14">
    <source>
        <dbReference type="Pfam" id="PF08263"/>
    </source>
</evidence>
<evidence type="ECO:0008006" key="18">
    <source>
        <dbReference type="Google" id="ProtNLM"/>
    </source>
</evidence>
<evidence type="ECO:0000256" key="6">
    <source>
        <dbReference type="ARBA" id="ARBA00022729"/>
    </source>
</evidence>
<dbReference type="SUPFAM" id="SSF52058">
    <property type="entry name" value="L domain-like"/>
    <property type="match status" value="3"/>
</dbReference>
<keyword evidence="5 12" id="KW-0812">Transmembrane</keyword>
<feature type="domain" description="Disease resistance R13L4/SHOC-2-like LRR" evidence="15">
    <location>
        <begin position="152"/>
        <end position="407"/>
    </location>
</feature>
<accession>A0AAN9N5L0</accession>
<name>A0AAN9N5L0_PHACN</name>
<feature type="domain" description="Leucine-rich repeat-containing N-terminal plant-type" evidence="14">
    <location>
        <begin position="39"/>
        <end position="76"/>
    </location>
</feature>
<proteinExistence type="inferred from homology"/>
<evidence type="ECO:0000256" key="13">
    <source>
        <dbReference type="SAM" id="SignalP"/>
    </source>
</evidence>
<reference evidence="16 17" key="1">
    <citation type="submission" date="2024-01" db="EMBL/GenBank/DDBJ databases">
        <title>The genomes of 5 underutilized Papilionoideae crops provide insights into root nodulation and disease resistanc.</title>
        <authorList>
            <person name="Jiang F."/>
        </authorList>
    </citation>
    <scope>NUCLEOTIDE SEQUENCE [LARGE SCALE GENOMIC DNA]</scope>
    <source>
        <strain evidence="16">JINMINGXINNONG_FW02</strain>
        <tissue evidence="16">Leaves</tissue>
    </source>
</reference>
<keyword evidence="9 12" id="KW-0472">Membrane</keyword>
<dbReference type="InterPro" id="IPR032675">
    <property type="entry name" value="LRR_dom_sf"/>
</dbReference>
<feature type="transmembrane region" description="Helical" evidence="12">
    <location>
        <begin position="1205"/>
        <end position="1226"/>
    </location>
</feature>
<dbReference type="Gene3D" id="3.80.10.10">
    <property type="entry name" value="Ribonuclease Inhibitor"/>
    <property type="match status" value="6"/>
</dbReference>
<evidence type="ECO:0000256" key="1">
    <source>
        <dbReference type="ARBA" id="ARBA00004251"/>
    </source>
</evidence>
<evidence type="ECO:0000259" key="15">
    <source>
        <dbReference type="Pfam" id="PF23598"/>
    </source>
</evidence>
<keyword evidence="4" id="KW-0433">Leucine-rich repeat</keyword>
<evidence type="ECO:0000256" key="7">
    <source>
        <dbReference type="ARBA" id="ARBA00022737"/>
    </source>
</evidence>
<evidence type="ECO:0000256" key="3">
    <source>
        <dbReference type="ARBA" id="ARBA00022475"/>
    </source>
</evidence>
<dbReference type="Proteomes" id="UP001374584">
    <property type="component" value="Unassembled WGS sequence"/>
</dbReference>
<dbReference type="Pfam" id="PF13855">
    <property type="entry name" value="LRR_8"/>
    <property type="match status" value="2"/>
</dbReference>
<evidence type="ECO:0000256" key="10">
    <source>
        <dbReference type="ARBA" id="ARBA00023170"/>
    </source>
</evidence>
<dbReference type="EMBL" id="JAYMYR010000005">
    <property type="protein sequence ID" value="KAK7364393.1"/>
    <property type="molecule type" value="Genomic_DNA"/>
</dbReference>
<evidence type="ECO:0000313" key="17">
    <source>
        <dbReference type="Proteomes" id="UP001374584"/>
    </source>
</evidence>
<dbReference type="Pfam" id="PF00560">
    <property type="entry name" value="LRR_1"/>
    <property type="match status" value="5"/>
</dbReference>
<dbReference type="InterPro" id="IPR055414">
    <property type="entry name" value="LRR_R13L4/SHOC2-like"/>
</dbReference>
<keyword evidence="8 12" id="KW-1133">Transmembrane helix</keyword>
<dbReference type="Pfam" id="PF08263">
    <property type="entry name" value="LRRNT_2"/>
    <property type="match status" value="1"/>
</dbReference>